<evidence type="ECO:0000313" key="3">
    <source>
        <dbReference type="Proteomes" id="UP001183414"/>
    </source>
</evidence>
<keyword evidence="3" id="KW-1185">Reference proteome</keyword>
<protein>
    <submittedName>
        <fullName evidence="2">Uncharacterized protein</fullName>
    </submittedName>
</protein>
<sequence length="41" mass="4662">MEKKPTPKRPEHRWTPAERWQVGLAGVSVAVAVFFGVISLW</sequence>
<keyword evidence="1" id="KW-0472">Membrane</keyword>
<dbReference type="EMBL" id="JAVREQ010000031">
    <property type="protein sequence ID" value="MDT0382173.1"/>
    <property type="molecule type" value="Genomic_DNA"/>
</dbReference>
<keyword evidence="1" id="KW-1133">Transmembrane helix</keyword>
<comment type="caution">
    <text evidence="2">The sequence shown here is derived from an EMBL/GenBank/DDBJ whole genome shotgun (WGS) entry which is preliminary data.</text>
</comment>
<accession>A0ABU2P2N4</accession>
<name>A0ABU2P2N4_9ACTN</name>
<evidence type="ECO:0000256" key="1">
    <source>
        <dbReference type="SAM" id="Phobius"/>
    </source>
</evidence>
<keyword evidence="1" id="KW-0812">Transmembrane</keyword>
<organism evidence="2 3">
    <name type="scientific">Streptomyces hazeniae</name>
    <dbReference type="NCBI Taxonomy" id="3075538"/>
    <lineage>
        <taxon>Bacteria</taxon>
        <taxon>Bacillati</taxon>
        <taxon>Actinomycetota</taxon>
        <taxon>Actinomycetes</taxon>
        <taxon>Kitasatosporales</taxon>
        <taxon>Streptomycetaceae</taxon>
        <taxon>Streptomyces</taxon>
    </lineage>
</organism>
<reference evidence="3" key="1">
    <citation type="submission" date="2023-07" db="EMBL/GenBank/DDBJ databases">
        <title>30 novel species of actinomycetes from the DSMZ collection.</title>
        <authorList>
            <person name="Nouioui I."/>
        </authorList>
    </citation>
    <scope>NUCLEOTIDE SEQUENCE [LARGE SCALE GENOMIC DNA]</scope>
    <source>
        <strain evidence="3">DSM 42041</strain>
    </source>
</reference>
<evidence type="ECO:0000313" key="2">
    <source>
        <dbReference type="EMBL" id="MDT0382173.1"/>
    </source>
</evidence>
<dbReference type="Proteomes" id="UP001183414">
    <property type="component" value="Unassembled WGS sequence"/>
</dbReference>
<proteinExistence type="predicted"/>
<gene>
    <name evidence="2" type="ORF">RM572_25770</name>
</gene>
<dbReference type="RefSeq" id="WP_311675781.1">
    <property type="nucleotide sequence ID" value="NZ_JAVREQ010000031.1"/>
</dbReference>
<feature type="transmembrane region" description="Helical" evidence="1">
    <location>
        <begin position="20"/>
        <end position="40"/>
    </location>
</feature>